<proteinExistence type="predicted"/>
<name>A0A8H4T799_9HYPO</name>
<gene>
    <name evidence="2" type="ORF">FGADI_6747</name>
</gene>
<comment type="caution">
    <text evidence="2">The sequence shown here is derived from an EMBL/GenBank/DDBJ whole genome shotgun (WGS) entry which is preliminary data.</text>
</comment>
<evidence type="ECO:0000259" key="1">
    <source>
        <dbReference type="Pfam" id="PF06985"/>
    </source>
</evidence>
<accession>A0A8H4T799</accession>
<dbReference type="InterPro" id="IPR010730">
    <property type="entry name" value="HET"/>
</dbReference>
<dbReference type="Pfam" id="PF06985">
    <property type="entry name" value="HET"/>
    <property type="match status" value="1"/>
</dbReference>
<sequence length="345" mass="40199">MADKTLNIDYSSLAPTTEIRIFTLQQGISNDPIVCILRSVTRTEAEYYALSYEWGDESKNDPFITVNDRTVQVRANLLDALKSIRKPTEDLQLWVDAICINQSDLKEKSQQVAMMGETFKNAVGIISWLGPTKDDSDLAMDLMSDADDLESKLSSFSKSSRESQALFSLCHRRYWLRVWIIQELYLAKSYVVWCGARSIASDMFEESLAVLNGANSPFYHYRGFEQNPAQEHRLARRLRNNPNDKLNTLWRWLLVCLRNGFQCTKEQDFIYALLDISDDYERMKETLKVDYSKSPRDVFLDLLRQMDLMWHHGYRDGRHWLKLAEKMKLNIDEDLRTEISSRFPG</sequence>
<dbReference type="EMBL" id="JABFAI010000155">
    <property type="protein sequence ID" value="KAF4952512.1"/>
    <property type="molecule type" value="Genomic_DNA"/>
</dbReference>
<evidence type="ECO:0000313" key="2">
    <source>
        <dbReference type="EMBL" id="KAF4952512.1"/>
    </source>
</evidence>
<organism evidence="2 3">
    <name type="scientific">Fusarium gaditjirri</name>
    <dbReference type="NCBI Taxonomy" id="282569"/>
    <lineage>
        <taxon>Eukaryota</taxon>
        <taxon>Fungi</taxon>
        <taxon>Dikarya</taxon>
        <taxon>Ascomycota</taxon>
        <taxon>Pezizomycotina</taxon>
        <taxon>Sordariomycetes</taxon>
        <taxon>Hypocreomycetidae</taxon>
        <taxon>Hypocreales</taxon>
        <taxon>Nectriaceae</taxon>
        <taxon>Fusarium</taxon>
        <taxon>Fusarium nisikadoi species complex</taxon>
    </lineage>
</organism>
<dbReference type="Proteomes" id="UP000604273">
    <property type="component" value="Unassembled WGS sequence"/>
</dbReference>
<protein>
    <recommendedName>
        <fullName evidence="1">Heterokaryon incompatibility domain-containing protein</fullName>
    </recommendedName>
</protein>
<reference evidence="2" key="1">
    <citation type="journal article" date="2020" name="BMC Genomics">
        <title>Correction to: Identification and distribution of gene clusters required for synthesis of sphingolipid metabolism inhibitors in diverse species of the filamentous fungus Fusarium.</title>
        <authorList>
            <person name="Kim H.S."/>
            <person name="Lohmar J.M."/>
            <person name="Busman M."/>
            <person name="Brown D.W."/>
            <person name="Naumann T.A."/>
            <person name="Divon H.H."/>
            <person name="Lysoe E."/>
            <person name="Uhlig S."/>
            <person name="Proctor R.H."/>
        </authorList>
    </citation>
    <scope>NUCLEOTIDE SEQUENCE</scope>
    <source>
        <strain evidence="2">NRRL 45417</strain>
    </source>
</reference>
<reference evidence="2" key="2">
    <citation type="submission" date="2020-05" db="EMBL/GenBank/DDBJ databases">
        <authorList>
            <person name="Kim H.-S."/>
            <person name="Proctor R.H."/>
            <person name="Brown D.W."/>
        </authorList>
    </citation>
    <scope>NUCLEOTIDE SEQUENCE</scope>
    <source>
        <strain evidence="2">NRRL 45417</strain>
    </source>
</reference>
<dbReference type="OrthoDB" id="5386682at2759"/>
<dbReference type="PANTHER" id="PTHR24148">
    <property type="entry name" value="ANKYRIN REPEAT DOMAIN-CONTAINING PROTEIN 39 HOMOLOG-RELATED"/>
    <property type="match status" value="1"/>
</dbReference>
<dbReference type="PANTHER" id="PTHR24148:SF77">
    <property type="entry name" value="HETEROKARYON INCOMPATIBILITY DOMAIN-CONTAINING PROTEIN"/>
    <property type="match status" value="1"/>
</dbReference>
<dbReference type="InterPro" id="IPR052895">
    <property type="entry name" value="HetReg/Transcr_Mod"/>
</dbReference>
<keyword evidence="3" id="KW-1185">Reference proteome</keyword>
<dbReference type="AlphaFoldDB" id="A0A8H4T799"/>
<feature type="domain" description="Heterokaryon incompatibility" evidence="1">
    <location>
        <begin position="47"/>
        <end position="183"/>
    </location>
</feature>
<evidence type="ECO:0000313" key="3">
    <source>
        <dbReference type="Proteomes" id="UP000604273"/>
    </source>
</evidence>